<name>F8P9H7_SERL9</name>
<organism>
    <name type="scientific">Serpula lacrymans var. lacrymans (strain S7.9)</name>
    <name type="common">Dry rot fungus</name>
    <dbReference type="NCBI Taxonomy" id="578457"/>
    <lineage>
        <taxon>Eukaryota</taxon>
        <taxon>Fungi</taxon>
        <taxon>Dikarya</taxon>
        <taxon>Basidiomycota</taxon>
        <taxon>Agaricomycotina</taxon>
        <taxon>Agaricomycetes</taxon>
        <taxon>Agaricomycetidae</taxon>
        <taxon>Boletales</taxon>
        <taxon>Coniophorineae</taxon>
        <taxon>Serpulaceae</taxon>
        <taxon>Serpula</taxon>
    </lineage>
</organism>
<dbReference type="EMBL" id="GL945441">
    <property type="protein sequence ID" value="EGO20306.1"/>
    <property type="molecule type" value="Genomic_DNA"/>
</dbReference>
<dbReference type="Proteomes" id="UP000008064">
    <property type="component" value="Unassembled WGS sequence"/>
</dbReference>
<gene>
    <name evidence="1" type="ORF">SERLADRAFT_400526</name>
</gene>
<dbReference type="HOGENOM" id="CLU_2528869_0_0_1"/>
<accession>F8P9H7</accession>
<dbReference type="KEGG" id="sla:SERLADRAFT_400526"/>
<dbReference type="AlphaFoldDB" id="F8P9H7"/>
<dbReference type="GeneID" id="18812038"/>
<reference evidence="1" key="1">
    <citation type="submission" date="2011-04" db="EMBL/GenBank/DDBJ databases">
        <title>Evolution of plant cell wall degrading machinery underlies the functional diversity of forest fungi.</title>
        <authorList>
            <consortium name="US DOE Joint Genome Institute (JGI-PGF)"/>
            <person name="Eastwood D.C."/>
            <person name="Floudas D."/>
            <person name="Binder M."/>
            <person name="Majcherczyk A."/>
            <person name="Schneider P."/>
            <person name="Aerts A."/>
            <person name="Asiegbu F.O."/>
            <person name="Baker S.E."/>
            <person name="Barry K."/>
            <person name="Bendiksby M."/>
            <person name="Blumentritt M."/>
            <person name="Coutinho P.M."/>
            <person name="Cullen D."/>
            <person name="Cullen D."/>
            <person name="Gathman A."/>
            <person name="Goodell B."/>
            <person name="Henrissat B."/>
            <person name="Ihrmark K."/>
            <person name="Kauserud H."/>
            <person name="Kohler A."/>
            <person name="LaButti K."/>
            <person name="Lapidus A."/>
            <person name="Lavin J.L."/>
            <person name="Lee Y.-H."/>
            <person name="Lindquist E."/>
            <person name="Lilly W."/>
            <person name="Lucas S."/>
            <person name="Morin E."/>
            <person name="Murat C."/>
            <person name="Oguiza J.A."/>
            <person name="Park J."/>
            <person name="Pisabarro A.G."/>
            <person name="Riley R."/>
            <person name="Rosling A."/>
            <person name="Salamov A."/>
            <person name="Schmidt O."/>
            <person name="Schmutz J."/>
            <person name="Skrede I."/>
            <person name="Stenlid J."/>
            <person name="Wiebenga A."/>
            <person name="Xie X."/>
            <person name="Kues U."/>
            <person name="Hibbett D.S."/>
            <person name="Hoffmeister D."/>
            <person name="Hogberg N."/>
            <person name="Martin F."/>
            <person name="Grigoriev I.V."/>
            <person name="Watkinson S.C."/>
        </authorList>
    </citation>
    <scope>NUCLEOTIDE SEQUENCE</scope>
    <source>
        <strain evidence="1">S7.9</strain>
    </source>
</reference>
<protein>
    <submittedName>
        <fullName evidence="1">Uncharacterized protein</fullName>
    </submittedName>
</protein>
<evidence type="ECO:0000313" key="1">
    <source>
        <dbReference type="EMBL" id="EGO20306.1"/>
    </source>
</evidence>
<proteinExistence type="predicted"/>
<dbReference type="RefSeq" id="XP_007323051.1">
    <property type="nucleotide sequence ID" value="XM_007322989.1"/>
</dbReference>
<sequence>MSGTEVHAIGLLTTARIRNTFNSSATTPRKSIRNHSEYFCGRVQVSRRIDIDTCITNPKEQFEYATLMNGANGRSHAVFASILG</sequence>